<reference evidence="3" key="1">
    <citation type="submission" date="2021-02" db="EMBL/GenBank/DDBJ databases">
        <authorList>
            <person name="Nowell W R."/>
        </authorList>
    </citation>
    <scope>NUCLEOTIDE SEQUENCE</scope>
</reference>
<name>A0A815KL46_9BILA</name>
<evidence type="ECO:0000313" key="5">
    <source>
        <dbReference type="Proteomes" id="UP000663829"/>
    </source>
</evidence>
<feature type="compositionally biased region" description="Polar residues" evidence="1">
    <location>
        <begin position="574"/>
        <end position="583"/>
    </location>
</feature>
<dbReference type="InterPro" id="IPR024138">
    <property type="entry name" value="Pericentriolar_Pcm1"/>
</dbReference>
<dbReference type="EMBL" id="CAJNOQ010017181">
    <property type="protein sequence ID" value="CAF1394459.1"/>
    <property type="molecule type" value="Genomic_DNA"/>
</dbReference>
<dbReference type="GO" id="GO:0034454">
    <property type="term" value="P:microtubule anchoring at centrosome"/>
    <property type="evidence" value="ECO:0007669"/>
    <property type="project" value="InterPro"/>
</dbReference>
<dbReference type="EMBL" id="CAJOBC010082590">
    <property type="protein sequence ID" value="CAF4288648.1"/>
    <property type="molecule type" value="Genomic_DNA"/>
</dbReference>
<evidence type="ECO:0000313" key="4">
    <source>
        <dbReference type="EMBL" id="CAF4288648.1"/>
    </source>
</evidence>
<dbReference type="Pfam" id="PF15717">
    <property type="entry name" value="PCM1_C"/>
    <property type="match status" value="1"/>
</dbReference>
<feature type="compositionally biased region" description="Basic and acidic residues" evidence="1">
    <location>
        <begin position="280"/>
        <end position="298"/>
    </location>
</feature>
<feature type="domain" description="Pericentriolar material 1 protein C-terminal" evidence="2">
    <location>
        <begin position="377"/>
        <end position="548"/>
    </location>
</feature>
<dbReference type="Proteomes" id="UP000681722">
    <property type="component" value="Unassembled WGS sequence"/>
</dbReference>
<accession>A0A815KL46</accession>
<proteinExistence type="predicted"/>
<sequence length="583" mass="67983">MNNQDNNTQTSPRKIDIHSPSNSLTKKDKFSDTLRQQMKEICHCLMNFIREQKPFNNTIEQNIRMIETSLTPPGTSKSVDPVFQQSQQQVLTQGLIVNLNSAYREIAVLQSEINSLQSKNSRLSSSKQRDQAQQPQSMFQRDDSEDSIYSIGQIKIRNNEQANIRYNRYKTYYDEQLSNGINIENSSNTPCNSQSTGKQTTIYVENKNNEPLLNRNQTPTKHEQNTMYTTEQFSSPKLMNYQSDYDTMSRHVHRRSSKDNIETNQNKPFKIHQRPLSSTTDDKIDYSHQKKMSTDENRSPLSFDQFDEQKPRLSSHLQTRSYIDQNSDDDIIDQYRQYDENLHTPFSPTSMLYSNLTHKNISSSIFNVETKPSDLDNVDIQTLDLQIKSIMVHLIPYMRLHINEIFNLLILNEIKDRILFLSKQQPDSSQFVRNYQNQFSSVLTTTIAKYCGKTYEVLTRKCSQLIRECTVDLIRDISELLFNELVLYKSYENSKLIETNKYHERHDDYIHSLSSTTQQQQSLNDEELDKNDGEYQIELDKSKSKPLILIGSNEEDNDADENNNDVEQPETAVFRQQANVKPL</sequence>
<dbReference type="PANTHER" id="PTHR14164">
    <property type="entry name" value="PERICENTRIOLAR MATERIAL 1-RELATED"/>
    <property type="match status" value="1"/>
</dbReference>
<evidence type="ECO:0000256" key="1">
    <source>
        <dbReference type="SAM" id="MobiDB-lite"/>
    </source>
</evidence>
<dbReference type="PANTHER" id="PTHR14164:SF12">
    <property type="entry name" value="PERICENTRIOLAR MATERIAL 1 PROTEIN"/>
    <property type="match status" value="1"/>
</dbReference>
<dbReference type="GO" id="GO:0036064">
    <property type="term" value="C:ciliary basal body"/>
    <property type="evidence" value="ECO:0007669"/>
    <property type="project" value="TreeGrafter"/>
</dbReference>
<dbReference type="GO" id="GO:0071539">
    <property type="term" value="P:protein localization to centrosome"/>
    <property type="evidence" value="ECO:0007669"/>
    <property type="project" value="InterPro"/>
</dbReference>
<organism evidence="3 5">
    <name type="scientific">Didymodactylos carnosus</name>
    <dbReference type="NCBI Taxonomy" id="1234261"/>
    <lineage>
        <taxon>Eukaryota</taxon>
        <taxon>Metazoa</taxon>
        <taxon>Spiralia</taxon>
        <taxon>Gnathifera</taxon>
        <taxon>Rotifera</taxon>
        <taxon>Eurotatoria</taxon>
        <taxon>Bdelloidea</taxon>
        <taxon>Philodinida</taxon>
        <taxon>Philodinidae</taxon>
        <taxon>Didymodactylos</taxon>
    </lineage>
</organism>
<dbReference type="AlphaFoldDB" id="A0A815KL46"/>
<feature type="region of interest" description="Disordered" evidence="1">
    <location>
        <begin position="118"/>
        <end position="145"/>
    </location>
</feature>
<dbReference type="GO" id="GO:1905515">
    <property type="term" value="P:non-motile cilium assembly"/>
    <property type="evidence" value="ECO:0007669"/>
    <property type="project" value="TreeGrafter"/>
</dbReference>
<keyword evidence="5" id="KW-1185">Reference proteome</keyword>
<feature type="region of interest" description="Disordered" evidence="1">
    <location>
        <begin position="546"/>
        <end position="583"/>
    </location>
</feature>
<gene>
    <name evidence="3" type="ORF">GPM918_LOCUS32958</name>
    <name evidence="4" type="ORF">SRO942_LOCUS33628</name>
</gene>
<feature type="compositionally biased region" description="Acidic residues" evidence="1">
    <location>
        <begin position="553"/>
        <end position="568"/>
    </location>
</feature>
<comment type="caution">
    <text evidence="3">The sequence shown here is derived from an EMBL/GenBank/DDBJ whole genome shotgun (WGS) entry which is preliminary data.</text>
</comment>
<evidence type="ECO:0000259" key="2">
    <source>
        <dbReference type="Pfam" id="PF15717"/>
    </source>
</evidence>
<dbReference type="GO" id="GO:0034451">
    <property type="term" value="C:centriolar satellite"/>
    <property type="evidence" value="ECO:0007669"/>
    <property type="project" value="TreeGrafter"/>
</dbReference>
<evidence type="ECO:0000313" key="3">
    <source>
        <dbReference type="EMBL" id="CAF1394459.1"/>
    </source>
</evidence>
<protein>
    <recommendedName>
        <fullName evidence="2">Pericentriolar material 1 protein C-terminal domain-containing protein</fullName>
    </recommendedName>
</protein>
<dbReference type="InterPro" id="IPR031446">
    <property type="entry name" value="PCM1_C"/>
</dbReference>
<feature type="region of interest" description="Disordered" evidence="1">
    <location>
        <begin position="1"/>
        <end position="29"/>
    </location>
</feature>
<dbReference type="OrthoDB" id="2125770at2759"/>
<feature type="compositionally biased region" description="Polar residues" evidence="1">
    <location>
        <begin position="1"/>
        <end position="12"/>
    </location>
</feature>
<dbReference type="Proteomes" id="UP000663829">
    <property type="component" value="Unassembled WGS sequence"/>
</dbReference>
<feature type="region of interest" description="Disordered" evidence="1">
    <location>
        <begin position="248"/>
        <end position="318"/>
    </location>
</feature>